<gene>
    <name evidence="1" type="ORF">ON006_13290</name>
</gene>
<organism evidence="1 2">
    <name type="scientific">Dyadobacter pollutisoli</name>
    <dbReference type="NCBI Taxonomy" id="2910158"/>
    <lineage>
        <taxon>Bacteria</taxon>
        <taxon>Pseudomonadati</taxon>
        <taxon>Bacteroidota</taxon>
        <taxon>Cytophagia</taxon>
        <taxon>Cytophagales</taxon>
        <taxon>Spirosomataceae</taxon>
        <taxon>Dyadobacter</taxon>
    </lineage>
</organism>
<evidence type="ECO:0000313" key="2">
    <source>
        <dbReference type="Proteomes" id="UP001164653"/>
    </source>
</evidence>
<dbReference type="AlphaFoldDB" id="A0A9E8SS42"/>
<keyword evidence="2" id="KW-1185">Reference proteome</keyword>
<reference evidence="1" key="1">
    <citation type="submission" date="2022-11" db="EMBL/GenBank/DDBJ databases">
        <title>Dyadobacter pollutisoli sp. nov., isolated from plastic dumped soil.</title>
        <authorList>
            <person name="Kim J.M."/>
            <person name="Kim K.R."/>
            <person name="Lee J.K."/>
            <person name="Hao L."/>
            <person name="Jeon C.O."/>
        </authorList>
    </citation>
    <scope>NUCLEOTIDE SEQUENCE</scope>
    <source>
        <strain evidence="1">U1</strain>
    </source>
</reference>
<dbReference type="EMBL" id="CP112998">
    <property type="protein sequence ID" value="WAC14912.1"/>
    <property type="molecule type" value="Genomic_DNA"/>
</dbReference>
<name>A0A9E8SS42_9BACT</name>
<dbReference type="RefSeq" id="WP_244820279.1">
    <property type="nucleotide sequence ID" value="NZ_CP112998.1"/>
</dbReference>
<evidence type="ECO:0000313" key="1">
    <source>
        <dbReference type="EMBL" id="WAC14912.1"/>
    </source>
</evidence>
<proteinExistence type="predicted"/>
<dbReference type="KEGG" id="dpf:ON006_13290"/>
<protein>
    <submittedName>
        <fullName evidence="1">Uncharacterized protein</fullName>
    </submittedName>
</protein>
<dbReference type="Proteomes" id="UP001164653">
    <property type="component" value="Chromosome"/>
</dbReference>
<accession>A0A9E8SS42</accession>
<sequence length="351" mass="40602">MEASGIIGLSEKLAGSFVSSEKSELLEFERKTRINRLDKNEVYRFLGEEPGRMSLQVVDMFSEAVNVARTKSVKSSLDYFQRANAELALLKGNSHLYAKLFYHSGWSFFFYSNGVYPEAVAHLNEGLELSEHLESKGAAFLAFRRILDQIPNLAKIHLKEGRVRRACELHNGILKALIYKDYASLPGKWDYYMFDHDGYTRQRGIDDVILHTTKMILGYSKRAEERALYEIVLKDMGHFEISNDHLQIIGRFISLKRAFFLQEHNAFLSQLAEFLMLPMDTSFDVLKLAVICNYLNLAQRHLRGESFQAVCEKVDDYISFHLHLQPSDQFLIPLIHREFTQLNRCNQPVYI</sequence>